<accession>A0A5J4VHH1</accession>
<reference evidence="6 7" key="1">
    <citation type="submission" date="2019-03" db="EMBL/GenBank/DDBJ databases">
        <title>Single cell metagenomics reveals metabolic interactions within the superorganism composed of flagellate Streblomastix strix and complex community of Bacteroidetes bacteria on its surface.</title>
        <authorList>
            <person name="Treitli S.C."/>
            <person name="Kolisko M."/>
            <person name="Husnik F."/>
            <person name="Keeling P."/>
            <person name="Hampl V."/>
        </authorList>
    </citation>
    <scope>NUCLEOTIDE SEQUENCE [LARGE SCALE GENOMIC DNA]</scope>
    <source>
        <strain evidence="6">ST1C</strain>
    </source>
</reference>
<name>A0A5J4VHH1_9EUKA</name>
<evidence type="ECO:0000256" key="1">
    <source>
        <dbReference type="ARBA" id="ARBA00022679"/>
    </source>
</evidence>
<evidence type="ECO:0000256" key="2">
    <source>
        <dbReference type="ARBA" id="ARBA00022741"/>
    </source>
</evidence>
<dbReference type="SMART" id="SM00220">
    <property type="entry name" value="S_TKc"/>
    <property type="match status" value="1"/>
</dbReference>
<keyword evidence="1" id="KW-0808">Transferase</keyword>
<keyword evidence="2" id="KW-0547">Nucleotide-binding</keyword>
<evidence type="ECO:0000256" key="3">
    <source>
        <dbReference type="ARBA" id="ARBA00022777"/>
    </source>
</evidence>
<dbReference type="InterPro" id="IPR011009">
    <property type="entry name" value="Kinase-like_dom_sf"/>
</dbReference>
<dbReference type="Pfam" id="PF00069">
    <property type="entry name" value="Pkinase"/>
    <property type="match status" value="1"/>
</dbReference>
<dbReference type="EMBL" id="SNRW01007052">
    <property type="protein sequence ID" value="KAA6381935.1"/>
    <property type="molecule type" value="Genomic_DNA"/>
</dbReference>
<dbReference type="PROSITE" id="PS50011">
    <property type="entry name" value="PROTEIN_KINASE_DOM"/>
    <property type="match status" value="1"/>
</dbReference>
<gene>
    <name evidence="6" type="ORF">EZS28_022539</name>
</gene>
<feature type="domain" description="Protein kinase" evidence="5">
    <location>
        <begin position="1"/>
        <end position="149"/>
    </location>
</feature>
<dbReference type="SUPFAM" id="SSF56112">
    <property type="entry name" value="Protein kinase-like (PK-like)"/>
    <property type="match status" value="1"/>
</dbReference>
<dbReference type="OrthoDB" id="8693905at2759"/>
<keyword evidence="3 6" id="KW-0418">Kinase</keyword>
<dbReference type="Proteomes" id="UP000324800">
    <property type="component" value="Unassembled WGS sequence"/>
</dbReference>
<protein>
    <submittedName>
        <fullName evidence="6">Putative AGC family protein kinase</fullName>
    </submittedName>
</protein>
<evidence type="ECO:0000256" key="4">
    <source>
        <dbReference type="ARBA" id="ARBA00022840"/>
    </source>
</evidence>
<dbReference type="InterPro" id="IPR050660">
    <property type="entry name" value="NEK_Ser/Thr_kinase"/>
</dbReference>
<dbReference type="InterPro" id="IPR008271">
    <property type="entry name" value="Ser/Thr_kinase_AS"/>
</dbReference>
<dbReference type="PROSITE" id="PS00108">
    <property type="entry name" value="PROTEIN_KINASE_ST"/>
    <property type="match status" value="1"/>
</dbReference>
<dbReference type="Gene3D" id="1.10.510.10">
    <property type="entry name" value="Transferase(Phosphotransferase) domain 1"/>
    <property type="match status" value="1"/>
</dbReference>
<dbReference type="GO" id="GO:0005524">
    <property type="term" value="F:ATP binding"/>
    <property type="evidence" value="ECO:0007669"/>
    <property type="project" value="UniProtKB-KW"/>
</dbReference>
<proteinExistence type="predicted"/>
<comment type="caution">
    <text evidence="6">The sequence shown here is derived from an EMBL/GenBank/DDBJ whole genome shotgun (WGS) entry which is preliminary data.</text>
</comment>
<dbReference type="InterPro" id="IPR000719">
    <property type="entry name" value="Prot_kinase_dom"/>
</dbReference>
<dbReference type="PANTHER" id="PTHR43671:SF106">
    <property type="entry name" value="NIMA-LIKE KINASE"/>
    <property type="match status" value="1"/>
</dbReference>
<dbReference type="PANTHER" id="PTHR43671">
    <property type="entry name" value="SERINE/THREONINE-PROTEIN KINASE NEK"/>
    <property type="match status" value="1"/>
</dbReference>
<evidence type="ECO:0000313" key="6">
    <source>
        <dbReference type="EMBL" id="KAA6381935.1"/>
    </source>
</evidence>
<evidence type="ECO:0000259" key="5">
    <source>
        <dbReference type="PROSITE" id="PS50011"/>
    </source>
</evidence>
<sequence length="162" mass="19020">MHAKNIIHRDVKLGNIFLTKEQNVKLGDFGSAIQLQRQDKKIKSKAGTRVYKSPEMLKSKEKRKYGFKTDIWSLGIAIYELCKKERPYHGDSDRQMRRSIKRDNIARIPDRYSDGLWKLILKMLNKNPKKRPSAEEILNQTSRRRHSKIDIQKDAILIKECG</sequence>
<evidence type="ECO:0000313" key="7">
    <source>
        <dbReference type="Proteomes" id="UP000324800"/>
    </source>
</evidence>
<organism evidence="6 7">
    <name type="scientific">Streblomastix strix</name>
    <dbReference type="NCBI Taxonomy" id="222440"/>
    <lineage>
        <taxon>Eukaryota</taxon>
        <taxon>Metamonada</taxon>
        <taxon>Preaxostyla</taxon>
        <taxon>Oxymonadida</taxon>
        <taxon>Streblomastigidae</taxon>
        <taxon>Streblomastix</taxon>
    </lineage>
</organism>
<dbReference type="AlphaFoldDB" id="A0A5J4VHH1"/>
<keyword evidence="4" id="KW-0067">ATP-binding</keyword>
<dbReference type="GO" id="GO:0004674">
    <property type="term" value="F:protein serine/threonine kinase activity"/>
    <property type="evidence" value="ECO:0007669"/>
    <property type="project" value="TreeGrafter"/>
</dbReference>